<dbReference type="EMBL" id="VSRL01000165">
    <property type="protein sequence ID" value="NKE61291.1"/>
    <property type="molecule type" value="Genomic_DNA"/>
</dbReference>
<gene>
    <name evidence="5" type="ORF">FXN61_32800</name>
</gene>
<evidence type="ECO:0000256" key="4">
    <source>
        <dbReference type="SAM" id="MobiDB-lite"/>
    </source>
</evidence>
<dbReference type="PANTHER" id="PTHR30061">
    <property type="entry name" value="MALTOSE-BINDING PERIPLASMIC PROTEIN"/>
    <property type="match status" value="1"/>
</dbReference>
<dbReference type="InterPro" id="IPR006311">
    <property type="entry name" value="TAT_signal"/>
</dbReference>
<evidence type="ECO:0000313" key="5">
    <source>
        <dbReference type="EMBL" id="NKE61291.1"/>
    </source>
</evidence>
<dbReference type="Pfam" id="PF01547">
    <property type="entry name" value="SBP_bac_1"/>
    <property type="match status" value="1"/>
</dbReference>
<evidence type="ECO:0000256" key="3">
    <source>
        <dbReference type="ARBA" id="ARBA00022729"/>
    </source>
</evidence>
<keyword evidence="2" id="KW-0813">Transport</keyword>
<organism evidence="5 6">
    <name type="scientific">Lentzea indica</name>
    <dbReference type="NCBI Taxonomy" id="2604800"/>
    <lineage>
        <taxon>Bacteria</taxon>
        <taxon>Bacillati</taxon>
        <taxon>Actinomycetota</taxon>
        <taxon>Actinomycetes</taxon>
        <taxon>Pseudonocardiales</taxon>
        <taxon>Pseudonocardiaceae</taxon>
        <taxon>Lentzea</taxon>
    </lineage>
</organism>
<name>A0ABX1FS13_9PSEU</name>
<keyword evidence="6" id="KW-1185">Reference proteome</keyword>
<keyword evidence="3" id="KW-0732">Signal</keyword>
<dbReference type="Gene3D" id="3.40.190.10">
    <property type="entry name" value="Periplasmic binding protein-like II"/>
    <property type="match status" value="1"/>
</dbReference>
<dbReference type="InterPro" id="IPR006059">
    <property type="entry name" value="SBP"/>
</dbReference>
<reference evidence="5 6" key="1">
    <citation type="submission" date="2019-08" db="EMBL/GenBank/DDBJ databases">
        <title>Lentzea from Indian Himalayas.</title>
        <authorList>
            <person name="Mandal S."/>
            <person name="Mallick Gupta A."/>
            <person name="Maiti P.K."/>
            <person name="Sarkar J."/>
            <person name="Mandal S."/>
        </authorList>
    </citation>
    <scope>NUCLEOTIDE SEQUENCE [LARGE SCALE GENOMIC DNA]</scope>
    <source>
        <strain evidence="5 6">PSKA42</strain>
    </source>
</reference>
<dbReference type="Proteomes" id="UP001515943">
    <property type="component" value="Unassembled WGS sequence"/>
</dbReference>
<protein>
    <submittedName>
        <fullName evidence="5">Extracellular solute-binding protein</fullName>
    </submittedName>
</protein>
<dbReference type="PROSITE" id="PS51318">
    <property type="entry name" value="TAT"/>
    <property type="match status" value="1"/>
</dbReference>
<comment type="caution">
    <text evidence="5">The sequence shown here is derived from an EMBL/GenBank/DDBJ whole genome shotgun (WGS) entry which is preliminary data.</text>
</comment>
<evidence type="ECO:0000256" key="1">
    <source>
        <dbReference type="ARBA" id="ARBA00008520"/>
    </source>
</evidence>
<sequence length="472" mass="51437">MNDDLPVTLRSRRDILRAAGLATLAASAGAACAREEGGGPTQPASTEAPRETFEDPRSRLSGELKILLWSHFVPSHDQWFDQFAKGWGAKVGVNVTVDHIDQAQIPTRIAAEVQAGQGHDVIQYIATLSQYEPSVLDLKDLVDEASKRWGSQLPLCRKSSFNPATGRFYAYSPGWVPDPGNYRKSLWTPVGFAGGPSTWDELLQGASEIKKSQGVQLGLGMSQEIDSNMILRALMWSYGASEQDENEKVVINSPETVAAVEFMTKLYQQAMTPEVFSWNAASNNQGLVAGKLSYIVNSISAWRTAQGSNPPVADDTYFVPALKGPKAALAAQHVLYNWIIPKHVKAVDNAKEFLLHYTANFASATYHSKLYDFCAWDGLTPNRKAWLESDPFGSNPKDKLKILVDAVPWSANIGHPGPASTAIGEVFNTFVIPNMFARAARGEASPQQVVSDAEKQITAIFDKWRAAGLVGG</sequence>
<accession>A0ABX1FS13</accession>
<proteinExistence type="inferred from homology"/>
<dbReference type="RefSeq" id="WP_167977942.1">
    <property type="nucleotide sequence ID" value="NZ_VSRL01000165.1"/>
</dbReference>
<feature type="region of interest" description="Disordered" evidence="4">
    <location>
        <begin position="32"/>
        <end position="56"/>
    </location>
</feature>
<evidence type="ECO:0000256" key="2">
    <source>
        <dbReference type="ARBA" id="ARBA00022448"/>
    </source>
</evidence>
<evidence type="ECO:0000313" key="6">
    <source>
        <dbReference type="Proteomes" id="UP001515943"/>
    </source>
</evidence>
<dbReference type="PANTHER" id="PTHR30061:SF50">
    <property type="entry name" value="MALTOSE_MALTODEXTRIN-BINDING PERIPLASMIC PROTEIN"/>
    <property type="match status" value="1"/>
</dbReference>
<comment type="similarity">
    <text evidence="1">Belongs to the bacterial solute-binding protein 1 family.</text>
</comment>
<dbReference type="SUPFAM" id="SSF53850">
    <property type="entry name" value="Periplasmic binding protein-like II"/>
    <property type="match status" value="1"/>
</dbReference>